<name>A0A952FK99_9PROT</name>
<reference evidence="3" key="1">
    <citation type="submission" date="2020-06" db="EMBL/GenBank/DDBJ databases">
        <title>Stable isotope informed genome-resolved metagenomics uncovers potential trophic interactions in rhizosphere soil.</title>
        <authorList>
            <person name="Starr E.P."/>
            <person name="Shi S."/>
            <person name="Blazewicz S.J."/>
            <person name="Koch B.J."/>
            <person name="Probst A.J."/>
            <person name="Hungate B.A."/>
            <person name="Pett-Ridge J."/>
            <person name="Firestone M.K."/>
            <person name="Banfield J.F."/>
        </authorList>
    </citation>
    <scope>NUCLEOTIDE SEQUENCE</scope>
    <source>
        <strain evidence="3">YM_69_17</strain>
    </source>
</reference>
<sequence>MESARPPHVTAGELHRETETVLDRTVTDHERLLVTRDGKPVAALVPLEDLLRLEEAEDRSDAEAAERAHAEWVNSGEPAIPLEDLLRRYGIERWASMAYTSGL</sequence>
<protein>
    <recommendedName>
        <fullName evidence="2">Antitoxin</fullName>
    </recommendedName>
</protein>
<comment type="function">
    <text evidence="2">Antitoxin component of a type II toxin-antitoxin (TA) system.</text>
</comment>
<dbReference type="InterPro" id="IPR006442">
    <property type="entry name" value="Antitoxin_Phd/YefM"/>
</dbReference>
<evidence type="ECO:0000313" key="3">
    <source>
        <dbReference type="EMBL" id="MBW8724750.1"/>
    </source>
</evidence>
<gene>
    <name evidence="3" type="ORF">JF625_06280</name>
</gene>
<dbReference type="SUPFAM" id="SSF143120">
    <property type="entry name" value="YefM-like"/>
    <property type="match status" value="1"/>
</dbReference>
<dbReference type="Pfam" id="PF02604">
    <property type="entry name" value="PhdYeFM_antitox"/>
    <property type="match status" value="1"/>
</dbReference>
<comment type="caution">
    <text evidence="3">The sequence shown here is derived from an EMBL/GenBank/DDBJ whole genome shotgun (WGS) entry which is preliminary data.</text>
</comment>
<dbReference type="Proteomes" id="UP000700706">
    <property type="component" value="Unassembled WGS sequence"/>
</dbReference>
<organism evidence="3 4">
    <name type="scientific">Inquilinus limosus</name>
    <dbReference type="NCBI Taxonomy" id="171674"/>
    <lineage>
        <taxon>Bacteria</taxon>
        <taxon>Pseudomonadati</taxon>
        <taxon>Pseudomonadota</taxon>
        <taxon>Alphaproteobacteria</taxon>
        <taxon>Rhodospirillales</taxon>
        <taxon>Rhodospirillaceae</taxon>
        <taxon>Inquilinus</taxon>
    </lineage>
</organism>
<evidence type="ECO:0000313" key="4">
    <source>
        <dbReference type="Proteomes" id="UP000700706"/>
    </source>
</evidence>
<proteinExistence type="inferred from homology"/>
<accession>A0A952FK99</accession>
<dbReference type="EMBL" id="JAEKLZ010000137">
    <property type="protein sequence ID" value="MBW8724750.1"/>
    <property type="molecule type" value="Genomic_DNA"/>
</dbReference>
<evidence type="ECO:0000256" key="1">
    <source>
        <dbReference type="ARBA" id="ARBA00009981"/>
    </source>
</evidence>
<dbReference type="NCBIfam" id="TIGR01552">
    <property type="entry name" value="phd_fam"/>
    <property type="match status" value="1"/>
</dbReference>
<dbReference type="Gene3D" id="3.40.1620.10">
    <property type="entry name" value="YefM-like domain"/>
    <property type="match status" value="1"/>
</dbReference>
<dbReference type="AlphaFoldDB" id="A0A952FK99"/>
<dbReference type="InterPro" id="IPR036165">
    <property type="entry name" value="YefM-like_sf"/>
</dbReference>
<comment type="similarity">
    <text evidence="1 2">Belongs to the phD/YefM antitoxin family.</text>
</comment>
<evidence type="ECO:0000256" key="2">
    <source>
        <dbReference type="RuleBase" id="RU362080"/>
    </source>
</evidence>